<dbReference type="InterPro" id="IPR017518">
    <property type="entry name" value="CHP03084"/>
</dbReference>
<dbReference type="InterPro" id="IPR013917">
    <property type="entry name" value="tRNA_wybutosine-synth"/>
</dbReference>
<organism evidence="3 4">
    <name type="scientific">Williamsia sterculiae</name>
    <dbReference type="NCBI Taxonomy" id="1344003"/>
    <lineage>
        <taxon>Bacteria</taxon>
        <taxon>Bacillati</taxon>
        <taxon>Actinomycetota</taxon>
        <taxon>Actinomycetes</taxon>
        <taxon>Mycobacteriales</taxon>
        <taxon>Nocardiaceae</taxon>
        <taxon>Williamsia</taxon>
    </lineage>
</organism>
<dbReference type="Gene3D" id="1.20.120.450">
    <property type="entry name" value="dinb family like domain"/>
    <property type="match status" value="1"/>
</dbReference>
<dbReference type="Pfam" id="PF11716">
    <property type="entry name" value="MDMPI_N"/>
    <property type="match status" value="1"/>
</dbReference>
<dbReference type="NCBIfam" id="TIGR03084">
    <property type="entry name" value="TIGR03084 family metal-binding protein"/>
    <property type="match status" value="1"/>
</dbReference>
<dbReference type="SUPFAM" id="SSF109854">
    <property type="entry name" value="DinB/YfiT-like putative metalloenzymes"/>
    <property type="match status" value="1"/>
</dbReference>
<evidence type="ECO:0000313" key="4">
    <source>
        <dbReference type="Proteomes" id="UP000186218"/>
    </source>
</evidence>
<dbReference type="Pfam" id="PF08608">
    <property type="entry name" value="Wyosine_form"/>
    <property type="match status" value="1"/>
</dbReference>
<dbReference type="STRING" id="1344003.SAMN05445060_2968"/>
<evidence type="ECO:0000259" key="2">
    <source>
        <dbReference type="Pfam" id="PF11716"/>
    </source>
</evidence>
<accession>A0A1N7GPL0</accession>
<dbReference type="RefSeq" id="WP_076480872.1">
    <property type="nucleotide sequence ID" value="NZ_FTNT01000009.1"/>
</dbReference>
<dbReference type="InterPro" id="IPR024344">
    <property type="entry name" value="MDMPI_metal-binding"/>
</dbReference>
<name>A0A1N7GPL0_9NOCA</name>
<dbReference type="GO" id="GO:0046872">
    <property type="term" value="F:metal ion binding"/>
    <property type="evidence" value="ECO:0007669"/>
    <property type="project" value="InterPro"/>
</dbReference>
<feature type="domain" description="tRNA wybutosine-synthesis" evidence="1">
    <location>
        <begin position="183"/>
        <end position="229"/>
    </location>
</feature>
<sequence length="267" mass="28430">MSVLSALVDDLVAESASLDDLVADLDENAWRTPTPAAGWTIAHQIGHLSWTDRMSVIAATDTEGFTRVLEQAFGNPGGFVDEGAEVEAAQASDVILTRWREARGQLAAALLGAGEGVKLPWFGPPMSPASMATARIMETWAHGQDVADALGVGVEPTDRLRAVAHIGVRTRDFAYQVNNKPVPAAPFRVELTAPGGDLWTWGPHDADNRITGPALDFCRLVTQRRAVADLALDIVGDDAREWSTIAQCFAGPPGSGREPLTARGAEE</sequence>
<dbReference type="InterPro" id="IPR034660">
    <property type="entry name" value="DinB/YfiT-like"/>
</dbReference>
<keyword evidence="4" id="KW-1185">Reference proteome</keyword>
<evidence type="ECO:0000313" key="3">
    <source>
        <dbReference type="EMBL" id="SIS14512.1"/>
    </source>
</evidence>
<feature type="domain" description="Mycothiol-dependent maleylpyruvate isomerase metal-binding" evidence="2">
    <location>
        <begin position="13"/>
        <end position="147"/>
    </location>
</feature>
<evidence type="ECO:0000259" key="1">
    <source>
        <dbReference type="Pfam" id="PF08608"/>
    </source>
</evidence>
<dbReference type="Proteomes" id="UP000186218">
    <property type="component" value="Unassembled WGS sequence"/>
</dbReference>
<dbReference type="NCBIfam" id="TIGR03083">
    <property type="entry name" value="maleylpyruvate isomerase family mycothiol-dependent enzyme"/>
    <property type="match status" value="1"/>
</dbReference>
<proteinExistence type="predicted"/>
<protein>
    <submittedName>
        <fullName evidence="3">TIGR03084 family protein</fullName>
    </submittedName>
</protein>
<reference evidence="3 4" key="1">
    <citation type="submission" date="2017-01" db="EMBL/GenBank/DDBJ databases">
        <authorList>
            <person name="Mah S.A."/>
            <person name="Swanson W.J."/>
            <person name="Moy G.W."/>
            <person name="Vacquier V.D."/>
        </authorList>
    </citation>
    <scope>NUCLEOTIDE SEQUENCE [LARGE SCALE GENOMIC DNA]</scope>
    <source>
        <strain evidence="3 4">CPCC 203464</strain>
    </source>
</reference>
<gene>
    <name evidence="3" type="ORF">SAMN05445060_2968</name>
</gene>
<dbReference type="EMBL" id="FTNT01000009">
    <property type="protein sequence ID" value="SIS14512.1"/>
    <property type="molecule type" value="Genomic_DNA"/>
</dbReference>
<dbReference type="OrthoDB" id="113180at2"/>
<dbReference type="InterPro" id="IPR017517">
    <property type="entry name" value="Maleyloyr_isom"/>
</dbReference>
<dbReference type="AlphaFoldDB" id="A0A1N7GPL0"/>